<keyword evidence="3 7" id="KW-0808">Transferase</keyword>
<keyword evidence="4" id="KW-0949">S-adenosyl-L-methionine</keyword>
<dbReference type="PIRSF" id="PIRSF003085">
    <property type="entry name" value="CMAS"/>
    <property type="match status" value="1"/>
</dbReference>
<dbReference type="Pfam" id="PF02353">
    <property type="entry name" value="CMAS"/>
    <property type="match status" value="1"/>
</dbReference>
<dbReference type="CDD" id="cd02440">
    <property type="entry name" value="AdoMet_MTases"/>
    <property type="match status" value="1"/>
</dbReference>
<evidence type="ECO:0000313" key="8">
    <source>
        <dbReference type="Proteomes" id="UP000484885"/>
    </source>
</evidence>
<evidence type="ECO:0000256" key="3">
    <source>
        <dbReference type="ARBA" id="ARBA00022679"/>
    </source>
</evidence>
<protein>
    <submittedName>
        <fullName evidence="7">Cyclopropane fatty acyl phospholipid synthase</fullName>
        <ecNumber evidence="7">2.1.1.79</ecNumber>
    </submittedName>
</protein>
<evidence type="ECO:0000313" key="7">
    <source>
        <dbReference type="EMBL" id="NDY94341.1"/>
    </source>
</evidence>
<sequence length="382" mass="43908">MPLTSGRCSRTDLQLALRHADVELGGERPWDIQVRNEEFYRRLLADGSLGAGESYMEAMWDAERLDELFYRVIRADLARKLKMPKFVGQMVLSRITNMQARWRARKVAEQHYDLSNQLYEAMLGPTMQYTCAYYGPEGGDATLDQAQRAKLDLIARKLHLEPGMRILELGGGFGELARFLAAEHGCEVTSYNISTRQVEYAKKLCQGLPVEIRCRDYRDAAEESRQYDRVLSVGLMEHVGPKNYRGFFEIAKARMKAGGLALVHTIGGNASRARSDRWINKYIFPGGVIPSELQLARAKEGLFVLEDWHNFGPDYDRTLMAWAQNFDNAWPELEKSEGLDDRFYRMWRYYLLSCAGAFRARSLNLWQMVFSHGDVSRYVPVR</sequence>
<evidence type="ECO:0000256" key="1">
    <source>
        <dbReference type="ARBA" id="ARBA00010815"/>
    </source>
</evidence>
<dbReference type="PANTHER" id="PTHR43667">
    <property type="entry name" value="CYCLOPROPANE-FATTY-ACYL-PHOSPHOLIPID SYNTHASE"/>
    <property type="match status" value="1"/>
</dbReference>
<dbReference type="PANTHER" id="PTHR43667:SF1">
    <property type="entry name" value="CYCLOPROPANE-FATTY-ACYL-PHOSPHOLIPID SYNTHASE"/>
    <property type="match status" value="1"/>
</dbReference>
<evidence type="ECO:0000256" key="5">
    <source>
        <dbReference type="ARBA" id="ARBA00023098"/>
    </source>
</evidence>
<reference evidence="7 8" key="1">
    <citation type="submission" date="2020-02" db="EMBL/GenBank/DDBJ databases">
        <authorList>
            <person name="Zhang X.-Y."/>
        </authorList>
    </citation>
    <scope>NUCLEOTIDE SEQUENCE [LARGE SCALE GENOMIC DNA]</scope>
    <source>
        <strain evidence="7 8">C33</strain>
    </source>
</reference>
<comment type="similarity">
    <text evidence="1">Belongs to the CFA/CMAS family.</text>
</comment>
<feature type="active site" evidence="6">
    <location>
        <position position="354"/>
    </location>
</feature>
<dbReference type="InterPro" id="IPR003333">
    <property type="entry name" value="CMAS"/>
</dbReference>
<evidence type="ECO:0000256" key="6">
    <source>
        <dbReference type="PIRSR" id="PIRSR003085-1"/>
    </source>
</evidence>
<keyword evidence="5" id="KW-0443">Lipid metabolism</keyword>
<dbReference type="NCBIfam" id="NF008686">
    <property type="entry name" value="PRK11705.1"/>
    <property type="match status" value="1"/>
</dbReference>
<dbReference type="GO" id="GO:0008825">
    <property type="term" value="F:cyclopropane-fatty-acyl-phospholipid synthase activity"/>
    <property type="evidence" value="ECO:0007669"/>
    <property type="project" value="UniProtKB-EC"/>
</dbReference>
<keyword evidence="2 7" id="KW-0489">Methyltransferase</keyword>
<proteinExistence type="inferred from homology"/>
<accession>A0A845V232</accession>
<comment type="caution">
    <text evidence="7">The sequence shown here is derived from an EMBL/GenBank/DDBJ whole genome shotgun (WGS) entry which is preliminary data.</text>
</comment>
<gene>
    <name evidence="7" type="primary">cfa</name>
    <name evidence="7" type="ORF">G3I74_01165</name>
</gene>
<organism evidence="7 8">
    <name type="scientific">Wenzhouxiangella limi</name>
    <dbReference type="NCBI Taxonomy" id="2707351"/>
    <lineage>
        <taxon>Bacteria</taxon>
        <taxon>Pseudomonadati</taxon>
        <taxon>Pseudomonadota</taxon>
        <taxon>Gammaproteobacteria</taxon>
        <taxon>Chromatiales</taxon>
        <taxon>Wenzhouxiangellaceae</taxon>
        <taxon>Wenzhouxiangella</taxon>
    </lineage>
</organism>
<dbReference type="EC" id="2.1.1.79" evidence="7"/>
<dbReference type="GO" id="GO:0008610">
    <property type="term" value="P:lipid biosynthetic process"/>
    <property type="evidence" value="ECO:0007669"/>
    <property type="project" value="InterPro"/>
</dbReference>
<dbReference type="SUPFAM" id="SSF53335">
    <property type="entry name" value="S-adenosyl-L-methionine-dependent methyltransferases"/>
    <property type="match status" value="1"/>
</dbReference>
<evidence type="ECO:0000256" key="4">
    <source>
        <dbReference type="ARBA" id="ARBA00022691"/>
    </source>
</evidence>
<name>A0A845V232_9GAMM</name>
<dbReference type="RefSeq" id="WP_164209267.1">
    <property type="nucleotide sequence ID" value="NZ_JAAGSC010000023.1"/>
</dbReference>
<dbReference type="Gene3D" id="3.40.50.150">
    <property type="entry name" value="Vaccinia Virus protein VP39"/>
    <property type="match status" value="1"/>
</dbReference>
<dbReference type="Proteomes" id="UP000484885">
    <property type="component" value="Unassembled WGS sequence"/>
</dbReference>
<evidence type="ECO:0000256" key="2">
    <source>
        <dbReference type="ARBA" id="ARBA00022603"/>
    </source>
</evidence>
<dbReference type="InterPro" id="IPR029063">
    <property type="entry name" value="SAM-dependent_MTases_sf"/>
</dbReference>
<keyword evidence="8" id="KW-1185">Reference proteome</keyword>
<dbReference type="GO" id="GO:0032259">
    <property type="term" value="P:methylation"/>
    <property type="evidence" value="ECO:0007669"/>
    <property type="project" value="UniProtKB-KW"/>
</dbReference>
<dbReference type="InterPro" id="IPR050723">
    <property type="entry name" value="CFA/CMAS"/>
</dbReference>
<dbReference type="AlphaFoldDB" id="A0A845V232"/>
<dbReference type="EMBL" id="JAAGSC010000023">
    <property type="protein sequence ID" value="NDY94341.1"/>
    <property type="molecule type" value="Genomic_DNA"/>
</dbReference>